<evidence type="ECO:0008006" key="4">
    <source>
        <dbReference type="Google" id="ProtNLM"/>
    </source>
</evidence>
<feature type="compositionally biased region" description="Low complexity" evidence="1">
    <location>
        <begin position="18"/>
        <end position="33"/>
    </location>
</feature>
<proteinExistence type="predicted"/>
<reference evidence="2 3" key="1">
    <citation type="journal article" date="2007" name="Nature">
        <title>Evolution of genes and genomes on the Drosophila phylogeny.</title>
        <authorList>
            <consortium name="Drosophila 12 Genomes Consortium"/>
            <person name="Clark A.G."/>
            <person name="Eisen M.B."/>
            <person name="Smith D.R."/>
            <person name="Bergman C.M."/>
            <person name="Oliver B."/>
            <person name="Markow T.A."/>
            <person name="Kaufman T.C."/>
            <person name="Kellis M."/>
            <person name="Gelbart W."/>
            <person name="Iyer V.N."/>
            <person name="Pollard D.A."/>
            <person name="Sackton T.B."/>
            <person name="Larracuente A.M."/>
            <person name="Singh N.D."/>
            <person name="Abad J.P."/>
            <person name="Abt D.N."/>
            <person name="Adryan B."/>
            <person name="Aguade M."/>
            <person name="Akashi H."/>
            <person name="Anderson W.W."/>
            <person name="Aquadro C.F."/>
            <person name="Ardell D.H."/>
            <person name="Arguello R."/>
            <person name="Artieri C.G."/>
            <person name="Barbash D.A."/>
            <person name="Barker D."/>
            <person name="Barsanti P."/>
            <person name="Batterham P."/>
            <person name="Batzoglou S."/>
            <person name="Begun D."/>
            <person name="Bhutkar A."/>
            <person name="Blanco E."/>
            <person name="Bosak S.A."/>
            <person name="Bradley R.K."/>
            <person name="Brand A.D."/>
            <person name="Brent M.R."/>
            <person name="Brooks A.N."/>
            <person name="Brown R.H."/>
            <person name="Butlin R.K."/>
            <person name="Caggese C."/>
            <person name="Calvi B.R."/>
            <person name="Bernardo de Carvalho A."/>
            <person name="Caspi A."/>
            <person name="Castrezana S."/>
            <person name="Celniker S.E."/>
            <person name="Chang J.L."/>
            <person name="Chapple C."/>
            <person name="Chatterji S."/>
            <person name="Chinwalla A."/>
            <person name="Civetta A."/>
            <person name="Clifton S.W."/>
            <person name="Comeron J.M."/>
            <person name="Costello J.C."/>
            <person name="Coyne J.A."/>
            <person name="Daub J."/>
            <person name="David R.G."/>
            <person name="Delcher A.L."/>
            <person name="Delehaunty K."/>
            <person name="Do C.B."/>
            <person name="Ebling H."/>
            <person name="Edwards K."/>
            <person name="Eickbush T."/>
            <person name="Evans J.D."/>
            <person name="Filipski A."/>
            <person name="Findeiss S."/>
            <person name="Freyhult E."/>
            <person name="Fulton L."/>
            <person name="Fulton R."/>
            <person name="Garcia A.C."/>
            <person name="Gardiner A."/>
            <person name="Garfield D.A."/>
            <person name="Garvin B.E."/>
            <person name="Gibson G."/>
            <person name="Gilbert D."/>
            <person name="Gnerre S."/>
            <person name="Godfrey J."/>
            <person name="Good R."/>
            <person name="Gotea V."/>
            <person name="Gravely B."/>
            <person name="Greenberg A.J."/>
            <person name="Griffiths-Jones S."/>
            <person name="Gross S."/>
            <person name="Guigo R."/>
            <person name="Gustafson E.A."/>
            <person name="Haerty W."/>
            <person name="Hahn M.W."/>
            <person name="Halligan D.L."/>
            <person name="Halpern A.L."/>
            <person name="Halter G.M."/>
            <person name="Han M.V."/>
            <person name="Heger A."/>
            <person name="Hillier L."/>
            <person name="Hinrichs A.S."/>
            <person name="Holmes I."/>
            <person name="Hoskins R.A."/>
            <person name="Hubisz M.J."/>
            <person name="Hultmark D."/>
            <person name="Huntley M.A."/>
            <person name="Jaffe D.B."/>
            <person name="Jagadeeshan S."/>
            <person name="Jeck W.R."/>
            <person name="Johnson J."/>
            <person name="Jones C.D."/>
            <person name="Jordan W.C."/>
            <person name="Karpen G.H."/>
            <person name="Kataoka E."/>
            <person name="Keightley P.D."/>
            <person name="Kheradpour P."/>
            <person name="Kirkness E.F."/>
            <person name="Koerich L.B."/>
            <person name="Kristiansen K."/>
            <person name="Kudrna D."/>
            <person name="Kulathinal R.J."/>
            <person name="Kumar S."/>
            <person name="Kwok R."/>
            <person name="Lander E."/>
            <person name="Langley C.H."/>
            <person name="Lapoint R."/>
            <person name="Lazzaro B.P."/>
            <person name="Lee S.J."/>
            <person name="Levesque L."/>
            <person name="Li R."/>
            <person name="Lin C.F."/>
            <person name="Lin M.F."/>
            <person name="Lindblad-Toh K."/>
            <person name="Llopart A."/>
            <person name="Long M."/>
            <person name="Low L."/>
            <person name="Lozovsky E."/>
            <person name="Lu J."/>
            <person name="Luo M."/>
            <person name="Machado C.A."/>
            <person name="Makalowski W."/>
            <person name="Marzo M."/>
            <person name="Matsuda M."/>
            <person name="Matzkin L."/>
            <person name="McAllister B."/>
            <person name="McBride C.S."/>
            <person name="McKernan B."/>
            <person name="McKernan K."/>
            <person name="Mendez-Lago M."/>
            <person name="Minx P."/>
            <person name="Mollenhauer M.U."/>
            <person name="Montooth K."/>
            <person name="Mount S.M."/>
            <person name="Mu X."/>
            <person name="Myers E."/>
            <person name="Negre B."/>
            <person name="Newfeld S."/>
            <person name="Nielsen R."/>
            <person name="Noor M.A."/>
            <person name="O'Grady P."/>
            <person name="Pachter L."/>
            <person name="Papaceit M."/>
            <person name="Parisi M.J."/>
            <person name="Parisi M."/>
            <person name="Parts L."/>
            <person name="Pedersen J.S."/>
            <person name="Pesole G."/>
            <person name="Phillippy A.M."/>
            <person name="Ponting C.P."/>
            <person name="Pop M."/>
            <person name="Porcelli D."/>
            <person name="Powell J.R."/>
            <person name="Prohaska S."/>
            <person name="Pruitt K."/>
            <person name="Puig M."/>
            <person name="Quesneville H."/>
            <person name="Ram K.R."/>
            <person name="Rand D."/>
            <person name="Rasmussen M.D."/>
            <person name="Reed L.K."/>
            <person name="Reenan R."/>
            <person name="Reily A."/>
            <person name="Remington K.A."/>
            <person name="Rieger T.T."/>
            <person name="Ritchie M.G."/>
            <person name="Robin C."/>
            <person name="Rogers Y.H."/>
            <person name="Rohde C."/>
            <person name="Rozas J."/>
            <person name="Rubenfield M.J."/>
            <person name="Ruiz A."/>
            <person name="Russo S."/>
            <person name="Salzberg S.L."/>
            <person name="Sanchez-Gracia A."/>
            <person name="Saranga D.J."/>
            <person name="Sato H."/>
            <person name="Schaeffer S.W."/>
            <person name="Schatz M.C."/>
            <person name="Schlenke T."/>
            <person name="Schwartz R."/>
            <person name="Segarra C."/>
            <person name="Singh R.S."/>
            <person name="Sirot L."/>
            <person name="Sirota M."/>
            <person name="Sisneros N.B."/>
            <person name="Smith C.D."/>
            <person name="Smith T.F."/>
            <person name="Spieth J."/>
            <person name="Stage D.E."/>
            <person name="Stark A."/>
            <person name="Stephan W."/>
            <person name="Strausberg R.L."/>
            <person name="Strempel S."/>
            <person name="Sturgill D."/>
            <person name="Sutton G."/>
            <person name="Sutton G.G."/>
            <person name="Tao W."/>
            <person name="Teichmann S."/>
            <person name="Tobari Y.N."/>
            <person name="Tomimura Y."/>
            <person name="Tsolas J.M."/>
            <person name="Valente V.L."/>
            <person name="Venter E."/>
            <person name="Venter J.C."/>
            <person name="Vicario S."/>
            <person name="Vieira F.G."/>
            <person name="Vilella A.J."/>
            <person name="Villasante A."/>
            <person name="Walenz B."/>
            <person name="Wang J."/>
            <person name="Wasserman M."/>
            <person name="Watts T."/>
            <person name="Wilson D."/>
            <person name="Wilson R.K."/>
            <person name="Wing R.A."/>
            <person name="Wolfner M.F."/>
            <person name="Wong A."/>
            <person name="Wong G.K."/>
            <person name="Wu C.I."/>
            <person name="Wu G."/>
            <person name="Yamamoto D."/>
            <person name="Yang H.P."/>
            <person name="Yang S.P."/>
            <person name="Yorke J.A."/>
            <person name="Yoshida K."/>
            <person name="Zdobnov E."/>
            <person name="Zhang P."/>
            <person name="Zhang Y."/>
            <person name="Zimin A.V."/>
            <person name="Baldwin J."/>
            <person name="Abdouelleil A."/>
            <person name="Abdulkadir J."/>
            <person name="Abebe A."/>
            <person name="Abera B."/>
            <person name="Abreu J."/>
            <person name="Acer S.C."/>
            <person name="Aftuck L."/>
            <person name="Alexander A."/>
            <person name="An P."/>
            <person name="Anderson E."/>
            <person name="Anderson S."/>
            <person name="Arachi H."/>
            <person name="Azer M."/>
            <person name="Bachantsang P."/>
            <person name="Barry A."/>
            <person name="Bayul T."/>
            <person name="Berlin A."/>
            <person name="Bessette D."/>
            <person name="Bloom T."/>
            <person name="Blye J."/>
            <person name="Boguslavskiy L."/>
            <person name="Bonnet C."/>
            <person name="Boukhgalter B."/>
            <person name="Bourzgui I."/>
            <person name="Brown A."/>
            <person name="Cahill P."/>
            <person name="Channer S."/>
            <person name="Cheshatsang Y."/>
            <person name="Chuda L."/>
            <person name="Citroen M."/>
            <person name="Collymore A."/>
            <person name="Cooke P."/>
            <person name="Costello M."/>
            <person name="D'Aco K."/>
            <person name="Daza R."/>
            <person name="De Haan G."/>
            <person name="DeGray S."/>
            <person name="DeMaso C."/>
            <person name="Dhargay N."/>
            <person name="Dooley K."/>
            <person name="Dooley E."/>
            <person name="Doricent M."/>
            <person name="Dorje P."/>
            <person name="Dorjee K."/>
            <person name="Dupes A."/>
            <person name="Elong R."/>
            <person name="Falk J."/>
            <person name="Farina A."/>
            <person name="Faro S."/>
            <person name="Ferguson D."/>
            <person name="Fisher S."/>
            <person name="Foley C.D."/>
            <person name="Franke A."/>
            <person name="Friedrich D."/>
            <person name="Gadbois L."/>
            <person name="Gearin G."/>
            <person name="Gearin C.R."/>
            <person name="Giannoukos G."/>
            <person name="Goode T."/>
            <person name="Graham J."/>
            <person name="Grandbois E."/>
            <person name="Grewal S."/>
            <person name="Gyaltsen K."/>
            <person name="Hafez N."/>
            <person name="Hagos B."/>
            <person name="Hall J."/>
            <person name="Henson C."/>
            <person name="Hollinger A."/>
            <person name="Honan T."/>
            <person name="Huard M.D."/>
            <person name="Hughes L."/>
            <person name="Hurhula B."/>
            <person name="Husby M.E."/>
            <person name="Kamat A."/>
            <person name="Kanga B."/>
            <person name="Kashin S."/>
            <person name="Khazanovich D."/>
            <person name="Kisner P."/>
            <person name="Lance K."/>
            <person name="Lara M."/>
            <person name="Lee W."/>
            <person name="Lennon N."/>
            <person name="Letendre F."/>
            <person name="LeVine R."/>
            <person name="Lipovsky A."/>
            <person name="Liu X."/>
            <person name="Liu J."/>
            <person name="Liu S."/>
            <person name="Lokyitsang T."/>
            <person name="Lokyitsang Y."/>
            <person name="Lubonja R."/>
            <person name="Lui A."/>
            <person name="MacDonald P."/>
            <person name="Magnisalis V."/>
            <person name="Maru K."/>
            <person name="Matthews C."/>
            <person name="McCusker W."/>
            <person name="McDonough S."/>
            <person name="Mehta T."/>
            <person name="Meldrim J."/>
            <person name="Meneus L."/>
            <person name="Mihai O."/>
            <person name="Mihalev A."/>
            <person name="Mihova T."/>
            <person name="Mittelman R."/>
            <person name="Mlenga V."/>
            <person name="Montmayeur A."/>
            <person name="Mulrain L."/>
            <person name="Navidi A."/>
            <person name="Naylor J."/>
            <person name="Negash T."/>
            <person name="Nguyen T."/>
            <person name="Nguyen N."/>
            <person name="Nicol R."/>
            <person name="Norbu C."/>
            <person name="Norbu N."/>
            <person name="Novod N."/>
            <person name="O'Neill B."/>
            <person name="Osman S."/>
            <person name="Markiewicz E."/>
            <person name="Oyono O.L."/>
            <person name="Patti C."/>
            <person name="Phunkhang P."/>
            <person name="Pierre F."/>
            <person name="Priest M."/>
            <person name="Raghuraman S."/>
            <person name="Rege F."/>
            <person name="Reyes R."/>
            <person name="Rise C."/>
            <person name="Rogov P."/>
            <person name="Ross K."/>
            <person name="Ryan E."/>
            <person name="Settipalli S."/>
            <person name="Shea T."/>
            <person name="Sherpa N."/>
            <person name="Shi L."/>
            <person name="Shih D."/>
            <person name="Sparrow T."/>
            <person name="Spaulding J."/>
            <person name="Stalker J."/>
            <person name="Stange-Thomann N."/>
            <person name="Stavropoulos S."/>
            <person name="Stone C."/>
            <person name="Strader C."/>
            <person name="Tesfaye S."/>
            <person name="Thomson T."/>
            <person name="Thoulutsang Y."/>
            <person name="Thoulutsang D."/>
            <person name="Topham K."/>
            <person name="Topping I."/>
            <person name="Tsamla T."/>
            <person name="Vassiliev H."/>
            <person name="Vo A."/>
            <person name="Wangchuk T."/>
            <person name="Wangdi T."/>
            <person name="Weiand M."/>
            <person name="Wilkinson J."/>
            <person name="Wilson A."/>
            <person name="Yadav S."/>
            <person name="Young G."/>
            <person name="Yu Q."/>
            <person name="Zembek L."/>
            <person name="Zhong D."/>
            <person name="Zimmer A."/>
            <person name="Zwirko Z."/>
            <person name="Jaffe D.B."/>
            <person name="Alvarez P."/>
            <person name="Brockman W."/>
            <person name="Butler J."/>
            <person name="Chin C."/>
            <person name="Gnerre S."/>
            <person name="Grabherr M."/>
            <person name="Kleber M."/>
            <person name="Mauceli E."/>
            <person name="MacCallum I."/>
        </authorList>
    </citation>
    <scope>NUCLEOTIDE SEQUENCE [LARGE SCALE GENOMIC DNA]</scope>
    <source>
        <strain evidence="3">Tucson 14030-0811.24</strain>
    </source>
</reference>
<dbReference type="OrthoDB" id="7883521at2759"/>
<evidence type="ECO:0000313" key="3">
    <source>
        <dbReference type="Proteomes" id="UP000007798"/>
    </source>
</evidence>
<protein>
    <recommendedName>
        <fullName evidence="4">CHCH domain-containing protein</fullName>
    </recommendedName>
</protein>
<name>B4N221_DROWI</name>
<dbReference type="InParanoid" id="B4N221"/>
<gene>
    <name evidence="2" type="primary">Dwil\GK16412</name>
    <name evidence="2" type="ORF">Dwil_GK16412</name>
</gene>
<dbReference type="HOGENOM" id="CLU_119223_0_0_1"/>
<keyword evidence="3" id="KW-1185">Reference proteome</keyword>
<dbReference type="EMBL" id="CH963925">
    <property type="protein sequence ID" value="EDW78410.2"/>
    <property type="molecule type" value="Genomic_DNA"/>
</dbReference>
<organism evidence="2 3">
    <name type="scientific">Drosophila willistoni</name>
    <name type="common">Fruit fly</name>
    <dbReference type="NCBI Taxonomy" id="7260"/>
    <lineage>
        <taxon>Eukaryota</taxon>
        <taxon>Metazoa</taxon>
        <taxon>Ecdysozoa</taxon>
        <taxon>Arthropoda</taxon>
        <taxon>Hexapoda</taxon>
        <taxon>Insecta</taxon>
        <taxon>Pterygota</taxon>
        <taxon>Neoptera</taxon>
        <taxon>Endopterygota</taxon>
        <taxon>Diptera</taxon>
        <taxon>Brachycera</taxon>
        <taxon>Muscomorpha</taxon>
        <taxon>Ephydroidea</taxon>
        <taxon>Drosophilidae</taxon>
        <taxon>Drosophila</taxon>
        <taxon>Sophophora</taxon>
    </lineage>
</organism>
<dbReference type="AlphaFoldDB" id="B4N221"/>
<feature type="compositionally biased region" description="Pro residues" evidence="1">
    <location>
        <begin position="135"/>
        <end position="149"/>
    </location>
</feature>
<feature type="region of interest" description="Disordered" evidence="1">
    <location>
        <begin position="1"/>
        <end position="46"/>
    </location>
</feature>
<dbReference type="SUPFAM" id="SSF47072">
    <property type="entry name" value="Cysteine alpha-hairpin motif"/>
    <property type="match status" value="1"/>
</dbReference>
<accession>B4N221</accession>
<sequence>MGAMLGVSRGHAGGNLPTTSETATASTSPSTTSTEEKQEQPEKSGNVLSVIEDLQRLPNEAIHQEFDRLLVHTGRHFKSRDPRPCEDVSEKLQYCLHQNHQRSCKCFTLMEQYRQCVYRATQEKLDMSSEEEEPPLLPITPPVIMPQPQMPVQQQRRRSRWKFWTWFR</sequence>
<evidence type="ECO:0000313" key="2">
    <source>
        <dbReference type="EMBL" id="EDW78410.2"/>
    </source>
</evidence>
<evidence type="ECO:0000256" key="1">
    <source>
        <dbReference type="SAM" id="MobiDB-lite"/>
    </source>
</evidence>
<feature type="region of interest" description="Disordered" evidence="1">
    <location>
        <begin position="127"/>
        <end position="151"/>
    </location>
</feature>
<dbReference type="InterPro" id="IPR009069">
    <property type="entry name" value="Cys_alpha_HP_mot_SF"/>
</dbReference>
<dbReference type="Proteomes" id="UP000007798">
    <property type="component" value="Unassembled WGS sequence"/>
</dbReference>